<gene>
    <name evidence="1" type="ORF">DN752_17405</name>
</gene>
<dbReference type="Proteomes" id="UP000248688">
    <property type="component" value="Chromosome"/>
</dbReference>
<evidence type="ECO:0000313" key="2">
    <source>
        <dbReference type="Proteomes" id="UP000248688"/>
    </source>
</evidence>
<keyword evidence="2" id="KW-1185">Reference proteome</keyword>
<dbReference type="EMBL" id="CP030041">
    <property type="protein sequence ID" value="AWW31762.1"/>
    <property type="molecule type" value="Genomic_DNA"/>
</dbReference>
<reference evidence="1 2" key="1">
    <citation type="submission" date="2018-06" db="EMBL/GenBank/DDBJ databases">
        <title>Echinicola strongylocentroti sp. nov., isolated from a sea urchin Strongylocentrotus intermedius.</title>
        <authorList>
            <person name="Bae S.S."/>
        </authorList>
    </citation>
    <scope>NUCLEOTIDE SEQUENCE [LARGE SCALE GENOMIC DNA]</scope>
    <source>
        <strain evidence="1 2">MEBiC08714</strain>
    </source>
</reference>
<dbReference type="OrthoDB" id="819631at2"/>
<proteinExistence type="predicted"/>
<sequence length="190" mass="21821">MRLNFSYTIYFFSVLLSACDSDPKNQEDSIIADKSFYFYDSTEISLPYLIDSIIPLETTSTNFLSENIIVKSTPAYFIIYDEDIRDGIYQFDKDGSYITRLVEIGEGPEQIPNIYDFTLSGDTLEILSSTGSNSEIIQFSIAQKKIFNKIKLDLTGFSFEKFGKDYLIYSSYNYPIVKYRLLLLDSLGNQ</sequence>
<name>A0A2Z4IKX7_9BACT</name>
<dbReference type="PROSITE" id="PS51257">
    <property type="entry name" value="PROKAR_LIPOPROTEIN"/>
    <property type="match status" value="1"/>
</dbReference>
<evidence type="ECO:0008006" key="3">
    <source>
        <dbReference type="Google" id="ProtNLM"/>
    </source>
</evidence>
<protein>
    <recommendedName>
        <fullName evidence="3">6-bladed beta-propeller</fullName>
    </recommendedName>
</protein>
<organism evidence="1 2">
    <name type="scientific">Echinicola strongylocentroti</name>
    <dbReference type="NCBI Taxonomy" id="1795355"/>
    <lineage>
        <taxon>Bacteria</taxon>
        <taxon>Pseudomonadati</taxon>
        <taxon>Bacteroidota</taxon>
        <taxon>Cytophagia</taxon>
        <taxon>Cytophagales</taxon>
        <taxon>Cyclobacteriaceae</taxon>
        <taxon>Echinicola</taxon>
    </lineage>
</organism>
<dbReference type="AlphaFoldDB" id="A0A2Z4IKX7"/>
<accession>A0A2Z4IKX7</accession>
<evidence type="ECO:0000313" key="1">
    <source>
        <dbReference type="EMBL" id="AWW31762.1"/>
    </source>
</evidence>
<dbReference type="KEGG" id="est:DN752_17405"/>
<dbReference type="Pfam" id="PF17170">
    <property type="entry name" value="DUF5128"/>
    <property type="match status" value="1"/>
</dbReference>